<keyword evidence="3" id="KW-1185">Reference proteome</keyword>
<dbReference type="AlphaFoldDB" id="A0A923SC21"/>
<evidence type="ECO:0000313" key="2">
    <source>
        <dbReference type="EMBL" id="MBC5784449.1"/>
    </source>
</evidence>
<reference evidence="2" key="1">
    <citation type="submission" date="2020-08" db="EMBL/GenBank/DDBJ databases">
        <title>Ramlibacter sp. USB13 16S ribosomal RNA gene genome sequencing and assembly.</title>
        <authorList>
            <person name="Kang M."/>
        </authorList>
    </citation>
    <scope>NUCLEOTIDE SEQUENCE</scope>
    <source>
        <strain evidence="2">USB13</strain>
    </source>
</reference>
<dbReference type="InterPro" id="IPR021727">
    <property type="entry name" value="DUF3299"/>
</dbReference>
<feature type="chain" id="PRO_5037035068" evidence="1">
    <location>
        <begin position="23"/>
        <end position="174"/>
    </location>
</feature>
<protein>
    <submittedName>
        <fullName evidence="2">DUF3299 domain-containing protein</fullName>
    </submittedName>
</protein>
<feature type="signal peptide" evidence="1">
    <location>
        <begin position="1"/>
        <end position="22"/>
    </location>
</feature>
<keyword evidence="1" id="KW-0732">Signal</keyword>
<dbReference type="RefSeq" id="WP_187077190.1">
    <property type="nucleotide sequence ID" value="NZ_JACORT010000006.1"/>
</dbReference>
<name>A0A923SC21_9BURK</name>
<dbReference type="Gene3D" id="2.40.50.870">
    <property type="entry name" value="Protein of unknown function (DUF3299)"/>
    <property type="match status" value="1"/>
</dbReference>
<evidence type="ECO:0000256" key="1">
    <source>
        <dbReference type="SAM" id="SignalP"/>
    </source>
</evidence>
<accession>A0A923SC21</accession>
<dbReference type="Proteomes" id="UP000608513">
    <property type="component" value="Unassembled WGS sequence"/>
</dbReference>
<sequence>MKKILQTLLVAFALAVTVTAPAASFREITWLELVPKDWKPQDRLDRKKAASLADGDALAQEMMKELREILDTAPTVAAMNGVSIRMPGYVVPLEQTRDGISEFLLVPYHGACIHTPPPPANQIVHVKAAGPLKGVQSMSAVWVTGVLRTVRKDSGMGVSGYALDLAGIEPYRPN</sequence>
<dbReference type="EMBL" id="JACORT010000006">
    <property type="protein sequence ID" value="MBC5784449.1"/>
    <property type="molecule type" value="Genomic_DNA"/>
</dbReference>
<organism evidence="2 3">
    <name type="scientific">Ramlibacter cellulosilyticus</name>
    <dbReference type="NCBI Taxonomy" id="2764187"/>
    <lineage>
        <taxon>Bacteria</taxon>
        <taxon>Pseudomonadati</taxon>
        <taxon>Pseudomonadota</taxon>
        <taxon>Betaproteobacteria</taxon>
        <taxon>Burkholderiales</taxon>
        <taxon>Comamonadaceae</taxon>
        <taxon>Ramlibacter</taxon>
    </lineage>
</organism>
<dbReference type="Pfam" id="PF11736">
    <property type="entry name" value="DUF3299"/>
    <property type="match status" value="1"/>
</dbReference>
<evidence type="ECO:0000313" key="3">
    <source>
        <dbReference type="Proteomes" id="UP000608513"/>
    </source>
</evidence>
<proteinExistence type="predicted"/>
<gene>
    <name evidence="2" type="ORF">H8N03_15990</name>
</gene>
<comment type="caution">
    <text evidence="2">The sequence shown here is derived from an EMBL/GenBank/DDBJ whole genome shotgun (WGS) entry which is preliminary data.</text>
</comment>